<protein>
    <recommendedName>
        <fullName evidence="3">Butirosin biosynthesis protein H N-terminal domain-containing protein</fullName>
    </recommendedName>
</protein>
<comment type="caution">
    <text evidence="1">The sequence shown here is derived from an EMBL/GenBank/DDBJ whole genome shotgun (WGS) entry which is preliminary data.</text>
</comment>
<evidence type="ECO:0000313" key="1">
    <source>
        <dbReference type="EMBL" id="OAS17721.1"/>
    </source>
</evidence>
<gene>
    <name evidence="1" type="ORF">A8708_14605</name>
</gene>
<reference evidence="1 2" key="1">
    <citation type="submission" date="2016-05" db="EMBL/GenBank/DDBJ databases">
        <title>Paenibacillus sp. 1ZS3-15 nov., isolated from the rhizosphere soil.</title>
        <authorList>
            <person name="Zhang X.X."/>
            <person name="Zhang J."/>
        </authorList>
    </citation>
    <scope>NUCLEOTIDE SEQUENCE [LARGE SCALE GENOMIC DNA]</scope>
    <source>
        <strain evidence="1 2">1ZS3-15</strain>
    </source>
</reference>
<dbReference type="STRING" id="1850517.A8708_14605"/>
<dbReference type="AlphaFoldDB" id="A0A198A9H1"/>
<name>A0A198A9H1_9BACL</name>
<dbReference type="InterPro" id="IPR046047">
    <property type="entry name" value="DUF6005"/>
</dbReference>
<dbReference type="EMBL" id="LYPB01000070">
    <property type="protein sequence ID" value="OAS17721.1"/>
    <property type="molecule type" value="Genomic_DNA"/>
</dbReference>
<proteinExistence type="predicted"/>
<dbReference type="RefSeq" id="WP_068665297.1">
    <property type="nucleotide sequence ID" value="NZ_LYPB01000070.1"/>
</dbReference>
<accession>A0A198A9H1</accession>
<keyword evidence="2" id="KW-1185">Reference proteome</keyword>
<sequence>MKKFGQVHCLLDCYASILEEDGRLDFRPLYLGVWDAYFEVNENGIFYASESVDYKDWNSKFAMLYGNSCEHWYDRTVGKHENFSNLMNRMRGGNKEKVSIILVDLFYLPYSSQYRSKHTPHYVIVKQRKEQEWRINDPYFDWEGFISHQELWESFGYNESGEGLIIDTGHFQGADEQTIIQLFEKELKVLPGRLLKEVENFVRTTVERNGGYLPKSFFSSIHEVGVISKRYGGYYYVLQYLSERTGNEHTKTISTIKELIKGWESLMLTMTRYQILNKPVDLTLFAAKGDHLDKLELEVKKELIEVFSEWRSSTFTVTDEVLRS</sequence>
<dbReference type="Proteomes" id="UP000078454">
    <property type="component" value="Unassembled WGS sequence"/>
</dbReference>
<dbReference type="Pfam" id="PF19468">
    <property type="entry name" value="DUF6005"/>
    <property type="match status" value="1"/>
</dbReference>
<organism evidence="1 2">
    <name type="scientific">Paenibacillus oryzisoli</name>
    <dbReference type="NCBI Taxonomy" id="1850517"/>
    <lineage>
        <taxon>Bacteria</taxon>
        <taxon>Bacillati</taxon>
        <taxon>Bacillota</taxon>
        <taxon>Bacilli</taxon>
        <taxon>Bacillales</taxon>
        <taxon>Paenibacillaceae</taxon>
        <taxon>Paenibacillus</taxon>
    </lineage>
</organism>
<evidence type="ECO:0000313" key="2">
    <source>
        <dbReference type="Proteomes" id="UP000078454"/>
    </source>
</evidence>
<evidence type="ECO:0008006" key="3">
    <source>
        <dbReference type="Google" id="ProtNLM"/>
    </source>
</evidence>